<evidence type="ECO:0000313" key="3">
    <source>
        <dbReference type="Proteomes" id="UP000322245"/>
    </source>
</evidence>
<sequence length="200" mass="20436">MSHTHGPAPNATFPAIIWHPSFAPGQQGQGGKSNGAGQVDSSNVLRPWAPAGDGTQGATNGVSSLSLSDNQQSPPASYVAYPELTCLHCLGANPPGKLGYVVSYVPADAQGNPLPPNSSSSSTKGTTQALPNGSGSNGSNVNFSSTTSALGDDRRGRGRGADQGQERRQRSTSAFRAGEILGGKSYVPDEGEEDQVGDIE</sequence>
<evidence type="ECO:0000256" key="1">
    <source>
        <dbReference type="SAM" id="MobiDB-lite"/>
    </source>
</evidence>
<feature type="region of interest" description="Disordered" evidence="1">
    <location>
        <begin position="20"/>
        <end position="75"/>
    </location>
</feature>
<comment type="caution">
    <text evidence="2">The sequence shown here is derived from an EMBL/GenBank/DDBJ whole genome shotgun (WGS) entry which is preliminary data.</text>
</comment>
<dbReference type="Proteomes" id="UP000322245">
    <property type="component" value="Unassembled WGS sequence"/>
</dbReference>
<dbReference type="EMBL" id="NIDF01000045">
    <property type="protein sequence ID" value="TYJ55142.1"/>
    <property type="molecule type" value="Genomic_DNA"/>
</dbReference>
<reference evidence="2 3" key="1">
    <citation type="submission" date="2017-05" db="EMBL/GenBank/DDBJ databases">
        <title>The Genome Sequence of Tsuchiyaea wingfieldii DSM 27421.</title>
        <authorList>
            <person name="Cuomo C."/>
            <person name="Passer A."/>
            <person name="Billmyre B."/>
            <person name="Heitman J."/>
        </authorList>
    </citation>
    <scope>NUCLEOTIDE SEQUENCE [LARGE SCALE GENOMIC DNA]</scope>
    <source>
        <strain evidence="2 3">DSM 27421</strain>
    </source>
</reference>
<accession>A0A5D3AW99</accession>
<organism evidence="2 3">
    <name type="scientific">Cryptococcus floricola</name>
    <dbReference type="NCBI Taxonomy" id="2591691"/>
    <lineage>
        <taxon>Eukaryota</taxon>
        <taxon>Fungi</taxon>
        <taxon>Dikarya</taxon>
        <taxon>Basidiomycota</taxon>
        <taxon>Agaricomycotina</taxon>
        <taxon>Tremellomycetes</taxon>
        <taxon>Tremellales</taxon>
        <taxon>Cryptococcaceae</taxon>
        <taxon>Cryptococcus</taxon>
    </lineage>
</organism>
<proteinExistence type="predicted"/>
<dbReference type="AlphaFoldDB" id="A0A5D3AW99"/>
<feature type="region of interest" description="Disordered" evidence="1">
    <location>
        <begin position="111"/>
        <end position="200"/>
    </location>
</feature>
<protein>
    <submittedName>
        <fullName evidence="2">Uncharacterized protein</fullName>
    </submittedName>
</protein>
<keyword evidence="3" id="KW-1185">Reference proteome</keyword>
<name>A0A5D3AW99_9TREE</name>
<gene>
    <name evidence="2" type="ORF">B9479_004180</name>
</gene>
<feature type="compositionally biased region" description="Acidic residues" evidence="1">
    <location>
        <begin position="189"/>
        <end position="200"/>
    </location>
</feature>
<feature type="compositionally biased region" description="Low complexity" evidence="1">
    <location>
        <begin position="132"/>
        <end position="148"/>
    </location>
</feature>
<feature type="compositionally biased region" description="Polar residues" evidence="1">
    <location>
        <begin position="56"/>
        <end position="75"/>
    </location>
</feature>
<feature type="compositionally biased region" description="Polar residues" evidence="1">
    <location>
        <begin position="35"/>
        <end position="44"/>
    </location>
</feature>
<evidence type="ECO:0000313" key="2">
    <source>
        <dbReference type="EMBL" id="TYJ55142.1"/>
    </source>
</evidence>